<evidence type="ECO:0000256" key="6">
    <source>
        <dbReference type="ARBA" id="ARBA00023316"/>
    </source>
</evidence>
<dbReference type="GO" id="GO:0071555">
    <property type="term" value="P:cell wall organization"/>
    <property type="evidence" value="ECO:0007669"/>
    <property type="project" value="UniProtKB-KW"/>
</dbReference>
<evidence type="ECO:0000256" key="5">
    <source>
        <dbReference type="ARBA" id="ARBA00022984"/>
    </source>
</evidence>
<evidence type="ECO:0000256" key="8">
    <source>
        <dbReference type="PIRSR" id="PIRSR618044-2"/>
    </source>
</evidence>
<dbReference type="EMBL" id="PDOB01000012">
    <property type="protein sequence ID" value="PIL40015.1"/>
    <property type="molecule type" value="Genomic_DNA"/>
</dbReference>
<dbReference type="GO" id="GO:0009002">
    <property type="term" value="F:serine-type D-Ala-D-Ala carboxypeptidase activity"/>
    <property type="evidence" value="ECO:0007669"/>
    <property type="project" value="InterPro"/>
</dbReference>
<dbReference type="InterPro" id="IPR012338">
    <property type="entry name" value="Beta-lactam/transpept-like"/>
</dbReference>
<dbReference type="PANTHER" id="PTHR21581:SF26">
    <property type="entry name" value="D-ALANYL-D-ALANINE ENDOPEPTIDASE"/>
    <property type="match status" value="1"/>
</dbReference>
<dbReference type="GO" id="GO:0009252">
    <property type="term" value="P:peptidoglycan biosynthetic process"/>
    <property type="evidence" value="ECO:0007669"/>
    <property type="project" value="UniProtKB-KW"/>
</dbReference>
<evidence type="ECO:0000256" key="3">
    <source>
        <dbReference type="ARBA" id="ARBA00022801"/>
    </source>
</evidence>
<comment type="caution">
    <text evidence="12">The sequence shown here is derived from an EMBL/GenBank/DDBJ whole genome shotgun (WGS) entry which is preliminary data.</text>
</comment>
<keyword evidence="2 10" id="KW-0732">Signal</keyword>
<dbReference type="RefSeq" id="WP_099915826.1">
    <property type="nucleotide sequence ID" value="NZ_BMHS01000014.1"/>
</dbReference>
<evidence type="ECO:0000313" key="12">
    <source>
        <dbReference type="EMBL" id="PIL40015.1"/>
    </source>
</evidence>
<dbReference type="GO" id="GO:0008360">
    <property type="term" value="P:regulation of cell shape"/>
    <property type="evidence" value="ECO:0007669"/>
    <property type="project" value="UniProtKB-KW"/>
</dbReference>
<dbReference type="InterPro" id="IPR018044">
    <property type="entry name" value="Peptidase_S11"/>
</dbReference>
<keyword evidence="3" id="KW-0378">Hydrolase</keyword>
<dbReference type="OrthoDB" id="5688590at2"/>
<comment type="similarity">
    <text evidence="1 9">Belongs to the peptidase S11 family.</text>
</comment>
<reference evidence="12 13" key="1">
    <citation type="submission" date="2017-10" db="EMBL/GenBank/DDBJ databases">
        <title>Massilia psychrophilum sp. nov., a novel purple-pigmented bacterium isolated from Tianshan glacier, Xinjiang Municipality, China.</title>
        <authorList>
            <person name="Wang H."/>
        </authorList>
    </citation>
    <scope>NUCLEOTIDE SEQUENCE [LARGE SCALE GENOMIC DNA]</scope>
    <source>
        <strain evidence="12 13">JCM 30813</strain>
    </source>
</reference>
<organism evidence="12 13">
    <name type="scientific">Massilia psychrophila</name>
    <dbReference type="NCBI Taxonomy" id="1603353"/>
    <lineage>
        <taxon>Bacteria</taxon>
        <taxon>Pseudomonadati</taxon>
        <taxon>Pseudomonadota</taxon>
        <taxon>Betaproteobacteria</taxon>
        <taxon>Burkholderiales</taxon>
        <taxon>Oxalobacteraceae</taxon>
        <taxon>Telluria group</taxon>
        <taxon>Massilia</taxon>
    </lineage>
</organism>
<evidence type="ECO:0000256" key="7">
    <source>
        <dbReference type="PIRSR" id="PIRSR618044-1"/>
    </source>
</evidence>
<dbReference type="Gene3D" id="3.40.710.10">
    <property type="entry name" value="DD-peptidase/beta-lactamase superfamily"/>
    <property type="match status" value="1"/>
</dbReference>
<evidence type="ECO:0000313" key="13">
    <source>
        <dbReference type="Proteomes" id="UP000228593"/>
    </source>
</evidence>
<keyword evidence="6" id="KW-0961">Cell wall biogenesis/degradation</keyword>
<feature type="chain" id="PRO_5013600744" evidence="10">
    <location>
        <begin position="22"/>
        <end position="350"/>
    </location>
</feature>
<name>A0A2G8T1T3_9BURK</name>
<keyword evidence="5" id="KW-0573">Peptidoglycan synthesis</keyword>
<evidence type="ECO:0000256" key="9">
    <source>
        <dbReference type="RuleBase" id="RU004016"/>
    </source>
</evidence>
<gene>
    <name evidence="12" type="ORF">CR103_09850</name>
</gene>
<dbReference type="AlphaFoldDB" id="A0A2G8T1T3"/>
<keyword evidence="4" id="KW-0133">Cell shape</keyword>
<feature type="signal peptide" evidence="10">
    <location>
        <begin position="1"/>
        <end position="21"/>
    </location>
</feature>
<dbReference type="PANTHER" id="PTHR21581">
    <property type="entry name" value="D-ALANYL-D-ALANINE CARBOXYPEPTIDASE"/>
    <property type="match status" value="1"/>
</dbReference>
<dbReference type="InterPro" id="IPR001967">
    <property type="entry name" value="Peptidase_S11_N"/>
</dbReference>
<dbReference type="Proteomes" id="UP000228593">
    <property type="component" value="Unassembled WGS sequence"/>
</dbReference>
<sequence length="350" mass="37621">MVKLALGALISLLFILTPASAAKVEGGAQAAKVKKHIVKKAGVKRRLQAHVAKVHHPRVVRQVGVVRGKRVVTYRNVRNAHALVAARSAGDVAGLNLTRDPLALASSVALVLDQSSSEILFEKNANVALPIASITKLMTGLVVVLAQQDMHEVLAVTEADVDYEKHTSSRLRVGARMSRGDLLHIALMSSENRAASALGRNYPGGIAAFVAAMNAKALALGMLDTHFVDSSGLSRRNVASARDLAKLAMVAHQEPLLREYSTDPNYQVDAGGRVMRYSNTNYLVASPDWQIGLQKTGFINEAGRCLVMQAMIQGRAVIMVFLDSKGKQSRTADAGRMRRWLEALKPPGVG</sequence>
<proteinExistence type="inferred from homology"/>
<dbReference type="GO" id="GO:0006508">
    <property type="term" value="P:proteolysis"/>
    <property type="evidence" value="ECO:0007669"/>
    <property type="project" value="InterPro"/>
</dbReference>
<feature type="binding site" evidence="8">
    <location>
        <position position="295"/>
    </location>
    <ligand>
        <name>substrate</name>
    </ligand>
</feature>
<dbReference type="PRINTS" id="PR00725">
    <property type="entry name" value="DADACBPTASE1"/>
</dbReference>
<evidence type="ECO:0000256" key="4">
    <source>
        <dbReference type="ARBA" id="ARBA00022960"/>
    </source>
</evidence>
<evidence type="ECO:0000256" key="2">
    <source>
        <dbReference type="ARBA" id="ARBA00022729"/>
    </source>
</evidence>
<feature type="domain" description="Peptidase S11 D-alanyl-D-alanine carboxypeptidase A N-terminal" evidence="11">
    <location>
        <begin position="101"/>
        <end position="325"/>
    </location>
</feature>
<evidence type="ECO:0000256" key="1">
    <source>
        <dbReference type="ARBA" id="ARBA00007164"/>
    </source>
</evidence>
<evidence type="ECO:0000256" key="10">
    <source>
        <dbReference type="SAM" id="SignalP"/>
    </source>
</evidence>
<dbReference type="SUPFAM" id="SSF56601">
    <property type="entry name" value="beta-lactamase/transpeptidase-like"/>
    <property type="match status" value="1"/>
</dbReference>
<feature type="active site" evidence="7">
    <location>
        <position position="190"/>
    </location>
</feature>
<feature type="active site" description="Proton acceptor" evidence="7">
    <location>
        <position position="136"/>
    </location>
</feature>
<dbReference type="Pfam" id="PF00768">
    <property type="entry name" value="Peptidase_S11"/>
    <property type="match status" value="1"/>
</dbReference>
<evidence type="ECO:0000259" key="11">
    <source>
        <dbReference type="Pfam" id="PF00768"/>
    </source>
</evidence>
<protein>
    <submittedName>
        <fullName evidence="12">Peptidase S11</fullName>
    </submittedName>
</protein>
<keyword evidence="13" id="KW-1185">Reference proteome</keyword>
<accession>A0A2G8T1T3</accession>
<feature type="active site" description="Acyl-ester intermediate" evidence="7">
    <location>
        <position position="133"/>
    </location>
</feature>